<name>B2IDT1_BEII9</name>
<evidence type="ECO:0000313" key="2">
    <source>
        <dbReference type="EMBL" id="ACB96863.1"/>
    </source>
</evidence>
<proteinExistence type="predicted"/>
<gene>
    <name evidence="2" type="ordered locus">Bind_3304</name>
</gene>
<reference evidence="3" key="1">
    <citation type="submission" date="2008-03" db="EMBL/GenBank/DDBJ databases">
        <title>Complete sequence of chromosome of Beijerinckia indica subsp. indica ATCC 9039.</title>
        <authorList>
            <consortium name="US DOE Joint Genome Institute"/>
            <person name="Copeland A."/>
            <person name="Lucas S."/>
            <person name="Lapidus A."/>
            <person name="Glavina del Rio T."/>
            <person name="Dalin E."/>
            <person name="Tice H."/>
            <person name="Bruce D."/>
            <person name="Goodwin L."/>
            <person name="Pitluck S."/>
            <person name="LaButti K."/>
            <person name="Schmutz J."/>
            <person name="Larimer F."/>
            <person name="Land M."/>
            <person name="Hauser L."/>
            <person name="Kyrpides N."/>
            <person name="Mikhailova N."/>
            <person name="Dunfield P.F."/>
            <person name="Dedysh S.N."/>
            <person name="Liesack W."/>
            <person name="Saw J.H."/>
            <person name="Alam M."/>
            <person name="Chen Y."/>
            <person name="Murrell J.C."/>
            <person name="Richardson P."/>
        </authorList>
    </citation>
    <scope>NUCLEOTIDE SEQUENCE [LARGE SCALE GENOMIC DNA]</scope>
    <source>
        <strain evidence="3">ATCC 9039 / DSM 1715 / NCIMB 8712</strain>
    </source>
</reference>
<evidence type="ECO:0000313" key="3">
    <source>
        <dbReference type="Proteomes" id="UP000001695"/>
    </source>
</evidence>
<accession>B2IDT1</accession>
<keyword evidence="3" id="KW-1185">Reference proteome</keyword>
<dbReference type="STRING" id="395963.Bind_3304"/>
<evidence type="ECO:0000256" key="1">
    <source>
        <dbReference type="SAM" id="MobiDB-lite"/>
    </source>
</evidence>
<sequence length="91" mass="9978">MLNHARFIASLCAFCWGLLIRKSGVLCSNCADLNPALGNDLVMHEATYGSYSFRASANTFFRVESGQLEKLRADHPRSGNGAKHLALGDRH</sequence>
<feature type="region of interest" description="Disordered" evidence="1">
    <location>
        <begin position="72"/>
        <end position="91"/>
    </location>
</feature>
<dbReference type="AlphaFoldDB" id="B2IDT1"/>
<reference evidence="2 3" key="2">
    <citation type="journal article" date="2010" name="J. Bacteriol.">
        <title>Complete genome sequence of Beijerinckia indica subsp. indica.</title>
        <authorList>
            <person name="Tamas I."/>
            <person name="Dedysh S.N."/>
            <person name="Liesack W."/>
            <person name="Stott M.B."/>
            <person name="Alam M."/>
            <person name="Murrell J.C."/>
            <person name="Dunfield P.F."/>
        </authorList>
    </citation>
    <scope>NUCLEOTIDE SEQUENCE [LARGE SCALE GENOMIC DNA]</scope>
    <source>
        <strain evidence="3">ATCC 9039 / DSM 1715 / NCIMB 8712</strain>
    </source>
</reference>
<dbReference type="EMBL" id="CP001016">
    <property type="protein sequence ID" value="ACB96863.1"/>
    <property type="molecule type" value="Genomic_DNA"/>
</dbReference>
<dbReference type="Proteomes" id="UP000001695">
    <property type="component" value="Chromosome"/>
</dbReference>
<dbReference type="HOGENOM" id="CLU_2421036_0_0_5"/>
<dbReference type="KEGG" id="bid:Bind_3304"/>
<protein>
    <submittedName>
        <fullName evidence="2">Uncharacterized protein</fullName>
    </submittedName>
</protein>
<organism evidence="2 3">
    <name type="scientific">Beijerinckia indica subsp. indica (strain ATCC 9039 / DSM 1715 / NCIMB 8712)</name>
    <dbReference type="NCBI Taxonomy" id="395963"/>
    <lineage>
        <taxon>Bacteria</taxon>
        <taxon>Pseudomonadati</taxon>
        <taxon>Pseudomonadota</taxon>
        <taxon>Alphaproteobacteria</taxon>
        <taxon>Hyphomicrobiales</taxon>
        <taxon>Beijerinckiaceae</taxon>
        <taxon>Beijerinckia</taxon>
    </lineage>
</organism>